<organism evidence="1 2">
    <name type="scientific">Methanococcus maripaludis</name>
    <name type="common">Methanococcus deltae</name>
    <dbReference type="NCBI Taxonomy" id="39152"/>
    <lineage>
        <taxon>Archaea</taxon>
        <taxon>Methanobacteriati</taxon>
        <taxon>Methanobacteriota</taxon>
        <taxon>Methanomada group</taxon>
        <taxon>Methanococci</taxon>
        <taxon>Methanococcales</taxon>
        <taxon>Methanococcaceae</taxon>
        <taxon>Methanococcus</taxon>
    </lineage>
</organism>
<dbReference type="GeneID" id="36101388"/>
<reference evidence="2" key="1">
    <citation type="journal article" date="2018" name="Genome Announc.">
        <title>Complete Genome Sequence of the Methanococcus maripaludis Type Strain JJ (DSM 2067), a Model for Selenoprotein Synthesis in Archaea.</title>
        <authorList>
            <person name="Poehlein A."/>
            <person name="Heym D."/>
            <person name="Quitzke V."/>
            <person name="Fersch J."/>
            <person name="Daniel R."/>
            <person name="Rother M."/>
        </authorList>
    </citation>
    <scope>NUCLEOTIDE SEQUENCE [LARGE SCALE GENOMIC DNA]</scope>
    <source>
        <strain evidence="2">DSM 2067</strain>
    </source>
</reference>
<accession>A0A2L1C932</accession>
<keyword evidence="1" id="KW-0689">Ribosomal protein</keyword>
<keyword evidence="1" id="KW-0808">Transferase</keyword>
<dbReference type="GO" id="GO:0005840">
    <property type="term" value="C:ribosome"/>
    <property type="evidence" value="ECO:0007669"/>
    <property type="project" value="UniProtKB-KW"/>
</dbReference>
<dbReference type="PANTHER" id="PTHR23290">
    <property type="entry name" value="RRNA N6-ADENOSINE-METHYLTRANSFERASE METTL5"/>
    <property type="match status" value="1"/>
</dbReference>
<dbReference type="Pfam" id="PF06325">
    <property type="entry name" value="PrmA"/>
    <property type="match status" value="1"/>
</dbReference>
<evidence type="ECO:0000313" key="1">
    <source>
        <dbReference type="EMBL" id="AVB75710.1"/>
    </source>
</evidence>
<keyword evidence="1" id="KW-0687">Ribonucleoprotein</keyword>
<dbReference type="Gene3D" id="3.40.50.150">
    <property type="entry name" value="Vaccinia Virus protein VP39"/>
    <property type="match status" value="1"/>
</dbReference>
<protein>
    <submittedName>
        <fullName evidence="1">Ribosomal protein L11 methyltransferase</fullName>
    </submittedName>
</protein>
<dbReference type="RefSeq" id="WP_104837367.1">
    <property type="nucleotide sequence ID" value="NZ_CP026606.1"/>
</dbReference>
<dbReference type="AlphaFoldDB" id="A0A2L1C932"/>
<dbReference type="SUPFAM" id="SSF53335">
    <property type="entry name" value="S-adenosyl-L-methionine-dependent methyltransferases"/>
    <property type="match status" value="1"/>
</dbReference>
<dbReference type="Proteomes" id="UP000239462">
    <property type="component" value="Chromosome"/>
</dbReference>
<gene>
    <name evidence="1" type="ORF">MMJJ_02930</name>
</gene>
<dbReference type="InterPro" id="IPR029063">
    <property type="entry name" value="SAM-dependent_MTases_sf"/>
</dbReference>
<dbReference type="GO" id="GO:0032259">
    <property type="term" value="P:methylation"/>
    <property type="evidence" value="ECO:0007669"/>
    <property type="project" value="UniProtKB-KW"/>
</dbReference>
<evidence type="ECO:0000313" key="2">
    <source>
        <dbReference type="Proteomes" id="UP000239462"/>
    </source>
</evidence>
<keyword evidence="1" id="KW-0489">Methyltransferase</keyword>
<dbReference type="KEGG" id="mmad:MMJJ_02930"/>
<sequence>MKKRHLEILLDNLKPHPKPKAHLEQYSIEGNLASEFLLFAKEDIDGSFVIDLGCGSGRLIIGAKVLGAEHAVGIDIDEETIDTAKENLKNLNVDSNSDLKVDFLNSDVKNIDKKYFEDNFSDFNGLKKVVIQNPPFGSQKKYADRIFLDKAFEIGDVIYTIHNTATRDFLINYVKEKGREITNIFQADFRIPAIYEFHKKKAVNVPVDIYRIV</sequence>
<dbReference type="InterPro" id="IPR051720">
    <property type="entry name" value="rRNA_MeTrfase/Polyamine_Synth"/>
</dbReference>
<dbReference type="GO" id="GO:0008168">
    <property type="term" value="F:methyltransferase activity"/>
    <property type="evidence" value="ECO:0007669"/>
    <property type="project" value="UniProtKB-KW"/>
</dbReference>
<proteinExistence type="predicted"/>
<dbReference type="CDD" id="cd02440">
    <property type="entry name" value="AdoMet_MTases"/>
    <property type="match status" value="1"/>
</dbReference>
<dbReference type="EMBL" id="CP026606">
    <property type="protein sequence ID" value="AVB75710.1"/>
    <property type="molecule type" value="Genomic_DNA"/>
</dbReference>
<dbReference type="PANTHER" id="PTHR23290:SF0">
    <property type="entry name" value="RRNA N6-ADENOSINE-METHYLTRANSFERASE METTL5"/>
    <property type="match status" value="1"/>
</dbReference>
<name>A0A2L1C932_METMI</name>